<dbReference type="GO" id="GO:0055085">
    <property type="term" value="P:transmembrane transport"/>
    <property type="evidence" value="ECO:0007669"/>
    <property type="project" value="InterPro"/>
</dbReference>
<evidence type="ECO:0000256" key="7">
    <source>
        <dbReference type="SAM" id="Phobius"/>
    </source>
</evidence>
<dbReference type="InterPro" id="IPR025966">
    <property type="entry name" value="OppC_N"/>
</dbReference>
<evidence type="ECO:0000256" key="5">
    <source>
        <dbReference type="ARBA" id="ARBA00022989"/>
    </source>
</evidence>
<evidence type="ECO:0000313" key="9">
    <source>
        <dbReference type="EMBL" id="VAX17546.1"/>
    </source>
</evidence>
<dbReference type="Gene3D" id="1.10.3720.10">
    <property type="entry name" value="MetI-like"/>
    <property type="match status" value="1"/>
</dbReference>
<feature type="transmembrane region" description="Helical" evidence="7">
    <location>
        <begin position="231"/>
        <end position="257"/>
    </location>
</feature>
<evidence type="ECO:0000256" key="4">
    <source>
        <dbReference type="ARBA" id="ARBA00022692"/>
    </source>
</evidence>
<keyword evidence="2" id="KW-0813">Transport</keyword>
<feature type="transmembrane region" description="Helical" evidence="7">
    <location>
        <begin position="7"/>
        <end position="29"/>
    </location>
</feature>
<feature type="transmembrane region" description="Helical" evidence="7">
    <location>
        <begin position="72"/>
        <end position="98"/>
    </location>
</feature>
<accession>A0A3B1BGX8</accession>
<proteinExistence type="predicted"/>
<feature type="transmembrane region" description="Helical" evidence="7">
    <location>
        <begin position="185"/>
        <end position="211"/>
    </location>
</feature>
<comment type="subcellular location">
    <subcellularLocation>
        <location evidence="1">Cell membrane</location>
        <topology evidence="1">Multi-pass membrane protein</topology>
    </subcellularLocation>
</comment>
<feature type="transmembrane region" description="Helical" evidence="7">
    <location>
        <begin position="110"/>
        <end position="128"/>
    </location>
</feature>
<protein>
    <submittedName>
        <fullName evidence="9">Dipeptide transport system permease protein DppC (TC 3.A.1.5.2)</fullName>
    </submittedName>
</protein>
<dbReference type="SUPFAM" id="SSF161098">
    <property type="entry name" value="MetI-like"/>
    <property type="match status" value="1"/>
</dbReference>
<evidence type="ECO:0000256" key="2">
    <source>
        <dbReference type="ARBA" id="ARBA00022448"/>
    </source>
</evidence>
<evidence type="ECO:0000256" key="6">
    <source>
        <dbReference type="ARBA" id="ARBA00023136"/>
    </source>
</evidence>
<dbReference type="InterPro" id="IPR035906">
    <property type="entry name" value="MetI-like_sf"/>
</dbReference>
<keyword evidence="4 7" id="KW-0812">Transmembrane</keyword>
<dbReference type="InterPro" id="IPR000515">
    <property type="entry name" value="MetI-like"/>
</dbReference>
<name>A0A3B1BGX8_9ZZZZ</name>
<dbReference type="PANTHER" id="PTHR43386">
    <property type="entry name" value="OLIGOPEPTIDE TRANSPORT SYSTEM PERMEASE PROTEIN APPC"/>
    <property type="match status" value="1"/>
</dbReference>
<keyword evidence="6 7" id="KW-0472">Membrane</keyword>
<feature type="transmembrane region" description="Helical" evidence="7">
    <location>
        <begin position="134"/>
        <end position="150"/>
    </location>
</feature>
<evidence type="ECO:0000259" key="8">
    <source>
        <dbReference type="PROSITE" id="PS50928"/>
    </source>
</evidence>
<dbReference type="GO" id="GO:0005886">
    <property type="term" value="C:plasma membrane"/>
    <property type="evidence" value="ECO:0007669"/>
    <property type="project" value="UniProtKB-SubCell"/>
</dbReference>
<dbReference type="CDD" id="cd06261">
    <property type="entry name" value="TM_PBP2"/>
    <property type="match status" value="1"/>
</dbReference>
<dbReference type="PANTHER" id="PTHR43386:SF1">
    <property type="entry name" value="D,D-DIPEPTIDE TRANSPORT SYSTEM PERMEASE PROTEIN DDPC-RELATED"/>
    <property type="match status" value="1"/>
</dbReference>
<reference evidence="9" key="1">
    <citation type="submission" date="2018-06" db="EMBL/GenBank/DDBJ databases">
        <authorList>
            <person name="Zhirakovskaya E."/>
        </authorList>
    </citation>
    <scope>NUCLEOTIDE SEQUENCE</scope>
</reference>
<dbReference type="Pfam" id="PF12911">
    <property type="entry name" value="OppC_N"/>
    <property type="match status" value="1"/>
</dbReference>
<sequence length="275" mass="28972">MRYNSLSFFIGVTLTTGFVLVALLAPFIAPYSPYEQDFYNGLAGPGALHLLGQDSLGRDILSRIIYGARVSLLVGFVTVFISATVGTALGAVAGYFGGKMDEVIMRVSDIFMSFPGILLAIAVMAVRGPGLENVIVALSIMGWTGYARLARGQALSLREREFVLAAEALGAGPKRIIFLHLLPNIAAPLIVEVTFGVASAIVGEAGLSFLGLGAQPPTASWGAMLSEGRSFLLIAPHLTTFPGIAIMLVVMGINFLGDSLRAALDPKSERTIKAI</sequence>
<keyword evidence="3" id="KW-1003">Cell membrane</keyword>
<dbReference type="InterPro" id="IPR050366">
    <property type="entry name" value="BP-dependent_transpt_permease"/>
</dbReference>
<dbReference type="Pfam" id="PF00528">
    <property type="entry name" value="BPD_transp_1"/>
    <property type="match status" value="1"/>
</dbReference>
<dbReference type="AlphaFoldDB" id="A0A3B1BGX8"/>
<evidence type="ECO:0000256" key="3">
    <source>
        <dbReference type="ARBA" id="ARBA00022475"/>
    </source>
</evidence>
<dbReference type="PROSITE" id="PS50928">
    <property type="entry name" value="ABC_TM1"/>
    <property type="match status" value="1"/>
</dbReference>
<gene>
    <name evidence="9" type="ORF">MNBD_NITROSPINAE04-522</name>
</gene>
<feature type="domain" description="ABC transmembrane type-1" evidence="8">
    <location>
        <begin position="68"/>
        <end position="257"/>
    </location>
</feature>
<keyword evidence="5 7" id="KW-1133">Transmembrane helix</keyword>
<dbReference type="EMBL" id="UOGA01000098">
    <property type="protein sequence ID" value="VAX17546.1"/>
    <property type="molecule type" value="Genomic_DNA"/>
</dbReference>
<organism evidence="9">
    <name type="scientific">hydrothermal vent metagenome</name>
    <dbReference type="NCBI Taxonomy" id="652676"/>
    <lineage>
        <taxon>unclassified sequences</taxon>
        <taxon>metagenomes</taxon>
        <taxon>ecological metagenomes</taxon>
    </lineage>
</organism>
<evidence type="ECO:0000256" key="1">
    <source>
        <dbReference type="ARBA" id="ARBA00004651"/>
    </source>
</evidence>